<keyword evidence="2 5" id="KW-0238">DNA-binding</keyword>
<reference evidence="6" key="2">
    <citation type="submission" date="2020-08" db="EMBL/GenBank/DDBJ databases">
        <title>The Agave Microbiome: Exploring the role of microbial communities in plant adaptations to desert environments.</title>
        <authorList>
            <person name="Partida-Martinez L.P."/>
        </authorList>
    </citation>
    <scope>NUCLEOTIDE SEQUENCE [LARGE SCALE GENOMIC DNA]</scope>
    <source>
        <strain evidence="6">AT2.8</strain>
    </source>
</reference>
<dbReference type="GO" id="GO:0003700">
    <property type="term" value="F:DNA-binding transcription factor activity"/>
    <property type="evidence" value="ECO:0007669"/>
    <property type="project" value="InterPro"/>
</dbReference>
<evidence type="ECO:0000256" key="3">
    <source>
        <dbReference type="ARBA" id="ARBA00023163"/>
    </source>
</evidence>
<evidence type="ECO:0000256" key="1">
    <source>
        <dbReference type="ARBA" id="ARBA00023015"/>
    </source>
</evidence>
<dbReference type="CDD" id="cd01104">
    <property type="entry name" value="HTH_MlrA-CarA"/>
    <property type="match status" value="1"/>
</dbReference>
<proteinExistence type="predicted"/>
<evidence type="ECO:0000313" key="5">
    <source>
        <dbReference type="EMBL" id="NYE04836.1"/>
    </source>
</evidence>
<comment type="caution">
    <text evidence="5">The sequence shown here is derived from an EMBL/GenBank/DDBJ whole genome shotgun (WGS) entry which is preliminary data.</text>
</comment>
<dbReference type="Pfam" id="PF02607">
    <property type="entry name" value="B12-binding_2"/>
    <property type="match status" value="1"/>
</dbReference>
<organism evidence="5 6">
    <name type="scientific">Neobacillus niacini</name>
    <dbReference type="NCBI Taxonomy" id="86668"/>
    <lineage>
        <taxon>Bacteria</taxon>
        <taxon>Bacillati</taxon>
        <taxon>Bacillota</taxon>
        <taxon>Bacilli</taxon>
        <taxon>Bacillales</taxon>
        <taxon>Bacillaceae</taxon>
        <taxon>Neobacillus</taxon>
    </lineage>
</organism>
<accession>A0A852TAL0</accession>
<dbReference type="Pfam" id="PF13411">
    <property type="entry name" value="MerR_1"/>
    <property type="match status" value="1"/>
</dbReference>
<feature type="domain" description="HTH merR-type" evidence="4">
    <location>
        <begin position="7"/>
        <end position="76"/>
    </location>
</feature>
<dbReference type="AlphaFoldDB" id="A0A852TAL0"/>
<sequence length="303" mass="35022">MADKEGKYNIKAAALMLGIQPGTLRAWERRYQMIAPVRNEAGHRLYTEEHIKILKWLIKKVNQGFTISQAISLLGHNQSQMDSEALNLKQDNPLIGMIDSLYEALIHFEHERIDEIINKMFSIFTMEKVIIDIFSQILKKIEDNFRDGNILPAQKYFASSLIKDRISLILHSCPINLQQNKAVCINWSDERDNTELLMFTFYLRKRGIQVINIGKVSSEDENDQIMDLIHPDLVIICCEIQDELKEVLLLVDHLSVNYKDLIVGVGGKSIAAMKPFDKSQYSSNLLGHTINEWEMWLLERMVF</sequence>
<reference evidence="6" key="1">
    <citation type="submission" date="2020-07" db="EMBL/GenBank/DDBJ databases">
        <authorList>
            <person name="Partida-Martinez L."/>
            <person name="Huntemann M."/>
            <person name="Clum A."/>
            <person name="Wang J."/>
            <person name="Palaniappan K."/>
            <person name="Ritter S."/>
            <person name="Chen I.-M."/>
            <person name="Stamatis D."/>
            <person name="Reddy T."/>
            <person name="O'Malley R."/>
            <person name="Daum C."/>
            <person name="Shapiro N."/>
            <person name="Ivanova N."/>
            <person name="Kyrpides N."/>
            <person name="Woyke T."/>
        </authorList>
    </citation>
    <scope>NUCLEOTIDE SEQUENCE [LARGE SCALE GENOMIC DNA]</scope>
    <source>
        <strain evidence="6">AT2.8</strain>
    </source>
</reference>
<dbReference type="EMBL" id="JACCBX010000003">
    <property type="protein sequence ID" value="NYE04836.1"/>
    <property type="molecule type" value="Genomic_DNA"/>
</dbReference>
<name>A0A852TAL0_9BACI</name>
<dbReference type="SUPFAM" id="SSF46955">
    <property type="entry name" value="Putative DNA-binding domain"/>
    <property type="match status" value="1"/>
</dbReference>
<keyword evidence="3" id="KW-0804">Transcription</keyword>
<evidence type="ECO:0000313" key="6">
    <source>
        <dbReference type="Proteomes" id="UP000548423"/>
    </source>
</evidence>
<dbReference type="SMART" id="SM00422">
    <property type="entry name" value="HTH_MERR"/>
    <property type="match status" value="1"/>
</dbReference>
<dbReference type="Gene3D" id="1.10.1240.10">
    <property type="entry name" value="Methionine synthase domain"/>
    <property type="match status" value="1"/>
</dbReference>
<dbReference type="PANTHER" id="PTHR30204">
    <property type="entry name" value="REDOX-CYCLING DRUG-SENSING TRANSCRIPTIONAL ACTIVATOR SOXR"/>
    <property type="match status" value="1"/>
</dbReference>
<dbReference type="InterPro" id="IPR009061">
    <property type="entry name" value="DNA-bd_dom_put_sf"/>
</dbReference>
<protein>
    <submittedName>
        <fullName evidence="5">DNA-binding transcriptional MerR regulator</fullName>
    </submittedName>
</protein>
<dbReference type="Proteomes" id="UP000548423">
    <property type="component" value="Unassembled WGS sequence"/>
</dbReference>
<keyword evidence="1" id="KW-0805">Transcription regulation</keyword>
<dbReference type="InterPro" id="IPR000551">
    <property type="entry name" value="MerR-type_HTH_dom"/>
</dbReference>
<dbReference type="InterPro" id="IPR036594">
    <property type="entry name" value="Meth_synthase_dom"/>
</dbReference>
<evidence type="ECO:0000259" key="4">
    <source>
        <dbReference type="PROSITE" id="PS50937"/>
    </source>
</evidence>
<dbReference type="InterPro" id="IPR047057">
    <property type="entry name" value="MerR_fam"/>
</dbReference>
<dbReference type="PROSITE" id="PS50937">
    <property type="entry name" value="HTH_MERR_2"/>
    <property type="match status" value="1"/>
</dbReference>
<evidence type="ECO:0000256" key="2">
    <source>
        <dbReference type="ARBA" id="ARBA00023125"/>
    </source>
</evidence>
<dbReference type="InterPro" id="IPR003759">
    <property type="entry name" value="Cbl-bd_cap"/>
</dbReference>
<gene>
    <name evidence="5" type="ORF">F4694_001585</name>
</gene>
<dbReference type="Gene3D" id="1.10.1660.10">
    <property type="match status" value="1"/>
</dbReference>
<dbReference type="GO" id="GO:0003677">
    <property type="term" value="F:DNA binding"/>
    <property type="evidence" value="ECO:0007669"/>
    <property type="project" value="UniProtKB-KW"/>
</dbReference>
<dbReference type="PANTHER" id="PTHR30204:SF67">
    <property type="entry name" value="HTH-TYPE TRANSCRIPTIONAL REGULATOR MLRA-RELATED"/>
    <property type="match status" value="1"/>
</dbReference>